<gene>
    <name evidence="1" type="ORF">EXM69_20315</name>
</gene>
<dbReference type="AlphaFoldDB" id="A0A846I3H8"/>
<evidence type="ECO:0000313" key="1">
    <source>
        <dbReference type="EMBL" id="NEZ94213.1"/>
    </source>
</evidence>
<reference evidence="1 2" key="1">
    <citation type="submission" date="2019-02" db="EMBL/GenBank/DDBJ databases">
        <title>Genome sequencing of Clostridium botulinum clinical isolates.</title>
        <authorList>
            <person name="Brunt J."/>
            <person name="Van Vliet A.H.M."/>
            <person name="Stringer S.C."/>
            <person name="Grant K.A."/>
            <person name="Carter A.C."/>
            <person name="Peck M.W."/>
        </authorList>
    </citation>
    <scope>NUCLEOTIDE SEQUENCE [LARGE SCALE GENOMIC DNA]</scope>
    <source>
        <strain evidence="1 2">H142660711</strain>
    </source>
</reference>
<protein>
    <submittedName>
        <fullName evidence="1">Uncharacterized protein</fullName>
    </submittedName>
</protein>
<accession>A0A846I3H8</accession>
<name>A0A846I3H8_CLOBO</name>
<dbReference type="Proteomes" id="UP000473887">
    <property type="component" value="Unassembled WGS sequence"/>
</dbReference>
<proteinExistence type="predicted"/>
<comment type="caution">
    <text evidence="1">The sequence shown here is derived from an EMBL/GenBank/DDBJ whole genome shotgun (WGS) entry which is preliminary data.</text>
</comment>
<organism evidence="1 2">
    <name type="scientific">Clostridium botulinum</name>
    <dbReference type="NCBI Taxonomy" id="1491"/>
    <lineage>
        <taxon>Bacteria</taxon>
        <taxon>Bacillati</taxon>
        <taxon>Bacillota</taxon>
        <taxon>Clostridia</taxon>
        <taxon>Eubacteriales</taxon>
        <taxon>Clostridiaceae</taxon>
        <taxon>Clostridium</taxon>
    </lineage>
</organism>
<dbReference type="RefSeq" id="WP_040110056.1">
    <property type="nucleotide sequence ID" value="NZ_SHCE01000007.1"/>
</dbReference>
<evidence type="ECO:0000313" key="2">
    <source>
        <dbReference type="Proteomes" id="UP000473887"/>
    </source>
</evidence>
<dbReference type="EMBL" id="SGKC01000081">
    <property type="protein sequence ID" value="NEZ94213.1"/>
    <property type="molecule type" value="Genomic_DNA"/>
</dbReference>
<sequence length="135" mass="16036">MSRCYVEYNGKWACFSSIVDDFITEFMIKSDCEEWRISEHGKNLRPMECNVRSMKEVAFSIRLNKTHYQAVECLRECGLSEEESEKIIYDMETEYYCPIPKDNGKFECPNCHKEVERTQMMCDNDSCCLDFVWRG</sequence>